<evidence type="ECO:0000259" key="2">
    <source>
        <dbReference type="Pfam" id="PF13490"/>
    </source>
</evidence>
<gene>
    <name evidence="4" type="ORF">FB380_000958</name>
    <name evidence="3" type="ORF">GCM10011589_20560</name>
</gene>
<keyword evidence="6" id="KW-1185">Reference proteome</keyword>
<feature type="transmembrane region" description="Helical" evidence="1">
    <location>
        <begin position="123"/>
        <end position="142"/>
    </location>
</feature>
<evidence type="ECO:0000313" key="6">
    <source>
        <dbReference type="Proteomes" id="UP000648663"/>
    </source>
</evidence>
<dbReference type="RefSeq" id="WP_229681982.1">
    <property type="nucleotide sequence ID" value="NZ_BMMI01000003.1"/>
</dbReference>
<reference evidence="4 5" key="3">
    <citation type="submission" date="2020-02" db="EMBL/GenBank/DDBJ databases">
        <title>Sequencing the genomes of 1000 actinobacteria strains.</title>
        <authorList>
            <person name="Klenk H.-P."/>
        </authorList>
    </citation>
    <scope>NUCLEOTIDE SEQUENCE [LARGE SCALE GENOMIC DNA]</scope>
    <source>
        <strain evidence="4 5">DSM 45201</strain>
    </source>
</reference>
<evidence type="ECO:0000256" key="1">
    <source>
        <dbReference type="SAM" id="Phobius"/>
    </source>
</evidence>
<dbReference type="Proteomes" id="UP000648663">
    <property type="component" value="Unassembled WGS sequence"/>
</dbReference>
<organism evidence="4 5">
    <name type="scientific">Modestobacter marinus</name>
    <dbReference type="NCBI Taxonomy" id="477641"/>
    <lineage>
        <taxon>Bacteria</taxon>
        <taxon>Bacillati</taxon>
        <taxon>Actinomycetota</taxon>
        <taxon>Actinomycetes</taxon>
        <taxon>Geodermatophilales</taxon>
        <taxon>Geodermatophilaceae</taxon>
        <taxon>Modestobacter</taxon>
    </lineage>
</organism>
<feature type="transmembrane region" description="Helical" evidence="1">
    <location>
        <begin position="88"/>
        <end position="111"/>
    </location>
</feature>
<sequence>MSCAACREAVSAGLDGESPGAPQTWVDEHLGRCPACRGWAEAAAEVTRRARLTPVAAMPDVTAAVLGRLPAAPPAARSRAWLDAALRLALLAVGAGQLAISLPTLLGGGAAQTAPVHLAHETGAWNLGLAACFLGVAVLPRLAAGALPFLLPFTAVLAAVTVGDLGAGHVHAGRAMGHLLLLGGAVLVSSLALRNRRARPGPAGERVAPRVPRWTAVRDRSAGGWAARAGSPAPQAAGPVARVAVRAGSGSERAAA</sequence>
<dbReference type="EMBL" id="BMMI01000003">
    <property type="protein sequence ID" value="GGL64266.1"/>
    <property type="molecule type" value="Genomic_DNA"/>
</dbReference>
<dbReference type="EMBL" id="JAAMPA010000001">
    <property type="protein sequence ID" value="NIH66512.1"/>
    <property type="molecule type" value="Genomic_DNA"/>
</dbReference>
<keyword evidence="1" id="KW-0812">Transmembrane</keyword>
<reference evidence="6" key="2">
    <citation type="journal article" date="2019" name="Int. J. Syst. Evol. Microbiol.">
        <title>The Global Catalogue of Microorganisms (GCM) 10K type strain sequencing project: providing services to taxonomists for standard genome sequencing and annotation.</title>
        <authorList>
            <consortium name="The Broad Institute Genomics Platform"/>
            <consortium name="The Broad Institute Genome Sequencing Center for Infectious Disease"/>
            <person name="Wu L."/>
            <person name="Ma J."/>
        </authorList>
    </citation>
    <scope>NUCLEOTIDE SEQUENCE [LARGE SCALE GENOMIC DNA]</scope>
    <source>
        <strain evidence="6">CGMCC 4.5581</strain>
    </source>
</reference>
<dbReference type="AlphaFoldDB" id="A0A846LKD4"/>
<accession>A0A846LKD4</accession>
<comment type="caution">
    <text evidence="4">The sequence shown here is derived from an EMBL/GenBank/DDBJ whole genome shotgun (WGS) entry which is preliminary data.</text>
</comment>
<protein>
    <submittedName>
        <fullName evidence="4">Putative anti-sigma-YlaC factor YlaD</fullName>
    </submittedName>
</protein>
<dbReference type="Pfam" id="PF13490">
    <property type="entry name" value="zf-HC2"/>
    <property type="match status" value="1"/>
</dbReference>
<reference evidence="3" key="4">
    <citation type="submission" date="2024-05" db="EMBL/GenBank/DDBJ databases">
        <authorList>
            <person name="Sun Q."/>
            <person name="Zhou Y."/>
        </authorList>
    </citation>
    <scope>NUCLEOTIDE SEQUENCE</scope>
    <source>
        <strain evidence="3">CGMCC 4.5581</strain>
    </source>
</reference>
<reference evidence="3" key="1">
    <citation type="journal article" date="2014" name="Int. J. Syst. Evol. Microbiol.">
        <title>Complete genome of a new Firmicutes species belonging to the dominant human colonic microbiota ('Ruminococcus bicirculans') reveals two chromosomes and a selective capacity to utilize plant glucans.</title>
        <authorList>
            <consortium name="NISC Comparative Sequencing Program"/>
            <person name="Wegmann U."/>
            <person name="Louis P."/>
            <person name="Goesmann A."/>
            <person name="Henrissat B."/>
            <person name="Duncan S.H."/>
            <person name="Flint H.J."/>
        </authorList>
    </citation>
    <scope>NUCLEOTIDE SEQUENCE</scope>
    <source>
        <strain evidence="3">CGMCC 4.5581</strain>
    </source>
</reference>
<evidence type="ECO:0000313" key="5">
    <source>
        <dbReference type="Proteomes" id="UP000552836"/>
    </source>
</evidence>
<feature type="transmembrane region" description="Helical" evidence="1">
    <location>
        <begin position="175"/>
        <end position="193"/>
    </location>
</feature>
<evidence type="ECO:0000313" key="3">
    <source>
        <dbReference type="EMBL" id="GGL64266.1"/>
    </source>
</evidence>
<feature type="domain" description="Putative zinc-finger" evidence="2">
    <location>
        <begin position="3"/>
        <end position="37"/>
    </location>
</feature>
<keyword evidence="1" id="KW-0472">Membrane</keyword>
<keyword evidence="1" id="KW-1133">Transmembrane helix</keyword>
<evidence type="ECO:0000313" key="4">
    <source>
        <dbReference type="EMBL" id="NIH66512.1"/>
    </source>
</evidence>
<name>A0A846LKD4_9ACTN</name>
<proteinExistence type="predicted"/>
<dbReference type="InterPro" id="IPR027383">
    <property type="entry name" value="Znf_put"/>
</dbReference>
<dbReference type="Proteomes" id="UP000552836">
    <property type="component" value="Unassembled WGS sequence"/>
</dbReference>
<feature type="transmembrane region" description="Helical" evidence="1">
    <location>
        <begin position="149"/>
        <end position="169"/>
    </location>
</feature>